<name>A0A016V6A3_9BILA</name>
<protein>
    <recommendedName>
        <fullName evidence="1">Receptor L-domain domain-containing protein</fullName>
    </recommendedName>
</protein>
<dbReference type="SUPFAM" id="SSF52058">
    <property type="entry name" value="L domain-like"/>
    <property type="match status" value="1"/>
</dbReference>
<dbReference type="Proteomes" id="UP000024635">
    <property type="component" value="Unassembled WGS sequence"/>
</dbReference>
<dbReference type="InterPro" id="IPR000494">
    <property type="entry name" value="Rcpt_L-dom"/>
</dbReference>
<accession>A0A016V6A3</accession>
<sequence>MRSFGDEWSQRQRRSEACHIPYTVIIDPSRSFLLECKHLSVAERTCGDLRNKSGHCRIIEGTLIPEDPRNLDLQNLEELYGRFLMSKTLMVRLPHMPKLKKIEWMGNSKFPAITIESNPNLESIAELARLQEIVLGPGHLSVEIRDNPKLCIEPEYMQTKFVKQYARHIRECGIEKGMRSSNFKGSSSNAQANASGIPTAYTAIILGLSWYVRKI</sequence>
<dbReference type="Gene3D" id="3.80.20.20">
    <property type="entry name" value="Receptor L-domain"/>
    <property type="match status" value="1"/>
</dbReference>
<dbReference type="OrthoDB" id="5857590at2759"/>
<evidence type="ECO:0000313" key="3">
    <source>
        <dbReference type="Proteomes" id="UP000024635"/>
    </source>
</evidence>
<dbReference type="EMBL" id="JARK01001352">
    <property type="protein sequence ID" value="EYC22801.1"/>
    <property type="molecule type" value="Genomic_DNA"/>
</dbReference>
<feature type="domain" description="Receptor L-domain" evidence="1">
    <location>
        <begin position="56"/>
        <end position="157"/>
    </location>
</feature>
<organism evidence="2 3">
    <name type="scientific">Ancylostoma ceylanicum</name>
    <dbReference type="NCBI Taxonomy" id="53326"/>
    <lineage>
        <taxon>Eukaryota</taxon>
        <taxon>Metazoa</taxon>
        <taxon>Ecdysozoa</taxon>
        <taxon>Nematoda</taxon>
        <taxon>Chromadorea</taxon>
        <taxon>Rhabditida</taxon>
        <taxon>Rhabditina</taxon>
        <taxon>Rhabditomorpha</taxon>
        <taxon>Strongyloidea</taxon>
        <taxon>Ancylostomatidae</taxon>
        <taxon>Ancylostomatinae</taxon>
        <taxon>Ancylostoma</taxon>
    </lineage>
</organism>
<gene>
    <name evidence="2" type="primary">Acey_s0016.g2958</name>
    <name evidence="2" type="ORF">Y032_0016g2958</name>
</gene>
<keyword evidence="3" id="KW-1185">Reference proteome</keyword>
<comment type="caution">
    <text evidence="2">The sequence shown here is derived from an EMBL/GenBank/DDBJ whole genome shotgun (WGS) entry which is preliminary data.</text>
</comment>
<evidence type="ECO:0000259" key="1">
    <source>
        <dbReference type="Pfam" id="PF01030"/>
    </source>
</evidence>
<evidence type="ECO:0000313" key="2">
    <source>
        <dbReference type="EMBL" id="EYC22801.1"/>
    </source>
</evidence>
<dbReference type="InterPro" id="IPR036941">
    <property type="entry name" value="Rcpt_L-dom_sf"/>
</dbReference>
<dbReference type="AlphaFoldDB" id="A0A016V6A3"/>
<reference evidence="3" key="1">
    <citation type="journal article" date="2015" name="Nat. Genet.">
        <title>The genome and transcriptome of the zoonotic hookworm Ancylostoma ceylanicum identify infection-specific gene families.</title>
        <authorList>
            <person name="Schwarz E.M."/>
            <person name="Hu Y."/>
            <person name="Antoshechkin I."/>
            <person name="Miller M.M."/>
            <person name="Sternberg P.W."/>
            <person name="Aroian R.V."/>
        </authorList>
    </citation>
    <scope>NUCLEOTIDE SEQUENCE</scope>
    <source>
        <strain evidence="3">HY135</strain>
    </source>
</reference>
<proteinExistence type="predicted"/>
<dbReference type="Pfam" id="PF01030">
    <property type="entry name" value="Recep_L_domain"/>
    <property type="match status" value="1"/>
</dbReference>